<protein>
    <submittedName>
        <fullName evidence="1">Uncharacterized protein</fullName>
    </submittedName>
</protein>
<dbReference type="EMBL" id="CM042014">
    <property type="protein sequence ID" value="KAI3722785.1"/>
    <property type="molecule type" value="Genomic_DNA"/>
</dbReference>
<reference evidence="2" key="1">
    <citation type="journal article" date="2022" name="Mol. Ecol. Resour.">
        <title>The genomes of chicory, endive, great burdock and yacon provide insights into Asteraceae palaeo-polyploidization history and plant inulin production.</title>
        <authorList>
            <person name="Fan W."/>
            <person name="Wang S."/>
            <person name="Wang H."/>
            <person name="Wang A."/>
            <person name="Jiang F."/>
            <person name="Liu H."/>
            <person name="Zhao H."/>
            <person name="Xu D."/>
            <person name="Zhang Y."/>
        </authorList>
    </citation>
    <scope>NUCLEOTIDE SEQUENCE [LARGE SCALE GENOMIC DNA]</scope>
    <source>
        <strain evidence="2">cv. Punajuju</strain>
    </source>
</reference>
<comment type="caution">
    <text evidence="1">The sequence shown here is derived from an EMBL/GenBank/DDBJ whole genome shotgun (WGS) entry which is preliminary data.</text>
</comment>
<dbReference type="Proteomes" id="UP001055811">
    <property type="component" value="Linkage Group LG06"/>
</dbReference>
<evidence type="ECO:0000313" key="1">
    <source>
        <dbReference type="EMBL" id="KAI3722785.1"/>
    </source>
</evidence>
<proteinExistence type="predicted"/>
<gene>
    <name evidence="1" type="ORF">L2E82_33873</name>
</gene>
<keyword evidence="2" id="KW-1185">Reference proteome</keyword>
<sequence length="415" mass="45452">MVFSQTMDAKLPRVYVPGPLIVGAGPSGLAIAACLSKRGVPSVILEKENCLASLWRLKAYDSLKLHLPKKFCQLPHFPIPSDFPNYPSKEQFIDYLDSYAKHFSISPMFGYEVKSASYNAAGGFWRVVAGGSEFVSRWLVVATGDNAAPAVPEFDGVEDFGGKVMHSCEYKNGGEFKGRKVLVVGCGNAGMEISLNLCNNGARVSLVVRHKLHILPRDILGRSSFAVAVDLLKLFPLRFVDWFLIISSRLALGDTSKFGILRPKDGPLKLKGKTGKTPVLDVGSLSKIKSGQIKVVGEIRRFTSRHVEFMDGKVEEFDSVILATGYRSNVASWLKEESLPGKGQGDNTKKSWLSNIKGKNGIYSIGFTGQGLLGTSIDAERTAEDIGRQWNSNRKYLSSKINPYMYHEIGAVCSS</sequence>
<evidence type="ECO:0000313" key="2">
    <source>
        <dbReference type="Proteomes" id="UP001055811"/>
    </source>
</evidence>
<reference evidence="1 2" key="2">
    <citation type="journal article" date="2022" name="Mol. Ecol. Resour.">
        <title>The genomes of chicory, endive, great burdock and yacon provide insights into Asteraceae paleo-polyploidization history and plant inulin production.</title>
        <authorList>
            <person name="Fan W."/>
            <person name="Wang S."/>
            <person name="Wang H."/>
            <person name="Wang A."/>
            <person name="Jiang F."/>
            <person name="Liu H."/>
            <person name="Zhao H."/>
            <person name="Xu D."/>
            <person name="Zhang Y."/>
        </authorList>
    </citation>
    <scope>NUCLEOTIDE SEQUENCE [LARGE SCALE GENOMIC DNA]</scope>
    <source>
        <strain evidence="2">cv. Punajuju</strain>
        <tissue evidence="1">Leaves</tissue>
    </source>
</reference>
<organism evidence="1 2">
    <name type="scientific">Cichorium intybus</name>
    <name type="common">Chicory</name>
    <dbReference type="NCBI Taxonomy" id="13427"/>
    <lineage>
        <taxon>Eukaryota</taxon>
        <taxon>Viridiplantae</taxon>
        <taxon>Streptophyta</taxon>
        <taxon>Embryophyta</taxon>
        <taxon>Tracheophyta</taxon>
        <taxon>Spermatophyta</taxon>
        <taxon>Magnoliopsida</taxon>
        <taxon>eudicotyledons</taxon>
        <taxon>Gunneridae</taxon>
        <taxon>Pentapetalae</taxon>
        <taxon>asterids</taxon>
        <taxon>campanulids</taxon>
        <taxon>Asterales</taxon>
        <taxon>Asteraceae</taxon>
        <taxon>Cichorioideae</taxon>
        <taxon>Cichorieae</taxon>
        <taxon>Cichoriinae</taxon>
        <taxon>Cichorium</taxon>
    </lineage>
</organism>
<name>A0ACB9BLA3_CICIN</name>
<accession>A0ACB9BLA3</accession>